<dbReference type="AlphaFoldDB" id="A0A1G9K3Z8"/>
<organism evidence="2 3">
    <name type="scientific">Streptococcus equinus</name>
    <name type="common">Streptococcus bovis</name>
    <dbReference type="NCBI Taxonomy" id="1335"/>
    <lineage>
        <taxon>Bacteria</taxon>
        <taxon>Bacillati</taxon>
        <taxon>Bacillota</taxon>
        <taxon>Bacilli</taxon>
        <taxon>Lactobacillales</taxon>
        <taxon>Streptococcaceae</taxon>
        <taxon>Streptococcus</taxon>
    </lineage>
</organism>
<keyword evidence="2" id="KW-0808">Transferase</keyword>
<evidence type="ECO:0000313" key="3">
    <source>
        <dbReference type="Proteomes" id="UP000183162"/>
    </source>
</evidence>
<dbReference type="EMBL" id="FNGX01000002">
    <property type="protein sequence ID" value="SDL44144.1"/>
    <property type="molecule type" value="Genomic_DNA"/>
</dbReference>
<dbReference type="Pfam" id="PF00583">
    <property type="entry name" value="Acetyltransf_1"/>
    <property type="match status" value="1"/>
</dbReference>
<evidence type="ECO:0000259" key="1">
    <source>
        <dbReference type="PROSITE" id="PS51186"/>
    </source>
</evidence>
<dbReference type="PROSITE" id="PS51186">
    <property type="entry name" value="GNAT"/>
    <property type="match status" value="1"/>
</dbReference>
<dbReference type="Proteomes" id="UP000183162">
    <property type="component" value="Unassembled WGS sequence"/>
</dbReference>
<dbReference type="SUPFAM" id="SSF55729">
    <property type="entry name" value="Acyl-CoA N-acyltransferases (Nat)"/>
    <property type="match status" value="1"/>
</dbReference>
<name>A0A1G9K3Z8_STREI</name>
<protein>
    <submittedName>
        <fullName evidence="2">Acetyltransferase (GNAT) domain-containing protein</fullName>
    </submittedName>
</protein>
<dbReference type="RefSeq" id="WP_074566483.1">
    <property type="nucleotide sequence ID" value="NZ_FNGX01000002.1"/>
</dbReference>
<accession>A0A1G9K3Z8</accession>
<dbReference type="InterPro" id="IPR016181">
    <property type="entry name" value="Acyl_CoA_acyltransferase"/>
</dbReference>
<sequence length="136" mass="15593">MAAEIEYKSIQSFKCSDLEHLFLSVEWSSGHYPEKLVLAMQNFSTVYSAWDGDKLVGLICVMDDGVMNAYIHYLLVDPDYQDHTIGSHLLQLVKEKYKAFMRIAVIGYNKEINFYENAGFVKSENCSALFLTSLWT</sequence>
<dbReference type="CDD" id="cd04301">
    <property type="entry name" value="NAT_SF"/>
    <property type="match status" value="1"/>
</dbReference>
<evidence type="ECO:0000313" key="2">
    <source>
        <dbReference type="EMBL" id="SDL44144.1"/>
    </source>
</evidence>
<proteinExistence type="predicted"/>
<dbReference type="GO" id="GO:0016747">
    <property type="term" value="F:acyltransferase activity, transferring groups other than amino-acyl groups"/>
    <property type="evidence" value="ECO:0007669"/>
    <property type="project" value="InterPro"/>
</dbReference>
<dbReference type="Gene3D" id="3.40.630.30">
    <property type="match status" value="1"/>
</dbReference>
<feature type="domain" description="N-acetyltransferase" evidence="1">
    <location>
        <begin position="5"/>
        <end position="136"/>
    </location>
</feature>
<gene>
    <name evidence="2" type="ORF">SAMN05216400_0660</name>
</gene>
<dbReference type="OrthoDB" id="9775804at2"/>
<dbReference type="InterPro" id="IPR000182">
    <property type="entry name" value="GNAT_dom"/>
</dbReference>
<reference evidence="2 3" key="1">
    <citation type="submission" date="2016-10" db="EMBL/GenBank/DDBJ databases">
        <authorList>
            <person name="de Groot N.N."/>
        </authorList>
    </citation>
    <scope>NUCLEOTIDE SEQUENCE [LARGE SCALE GENOMIC DNA]</scope>
    <source>
        <strain evidence="2 3">Sb09</strain>
    </source>
</reference>